<evidence type="ECO:0000259" key="14">
    <source>
        <dbReference type="Pfam" id="PF00082"/>
    </source>
</evidence>
<evidence type="ECO:0000256" key="9">
    <source>
        <dbReference type="ARBA" id="ARBA00022825"/>
    </source>
</evidence>
<evidence type="ECO:0000256" key="7">
    <source>
        <dbReference type="ARBA" id="ARBA00022729"/>
    </source>
</evidence>
<dbReference type="Proteomes" id="UP000087171">
    <property type="component" value="Chromosome Ca5"/>
</dbReference>
<dbReference type="KEGG" id="cam:101504506"/>
<dbReference type="InterPro" id="IPR015500">
    <property type="entry name" value="Peptidase_S8_subtilisin-rel"/>
</dbReference>
<feature type="compositionally biased region" description="Basic and acidic residues" evidence="13">
    <location>
        <begin position="212"/>
        <end position="224"/>
    </location>
</feature>
<dbReference type="CDD" id="cd04852">
    <property type="entry name" value="Peptidases_S8_3"/>
    <property type="match status" value="1"/>
</dbReference>
<dbReference type="Gene3D" id="2.60.40.2310">
    <property type="match status" value="1"/>
</dbReference>
<dbReference type="RefSeq" id="XP_004501532.1">
    <property type="nucleotide sequence ID" value="XM_004501475.3"/>
</dbReference>
<evidence type="ECO:0000313" key="18">
    <source>
        <dbReference type="Proteomes" id="UP000087171"/>
    </source>
</evidence>
<dbReference type="InterPro" id="IPR041469">
    <property type="entry name" value="Subtilisin-like_FN3"/>
</dbReference>
<evidence type="ECO:0000256" key="13">
    <source>
        <dbReference type="SAM" id="MobiDB-lite"/>
    </source>
</evidence>
<organism evidence="18 19">
    <name type="scientific">Cicer arietinum</name>
    <name type="common">Chickpea</name>
    <name type="synonym">Garbanzo</name>
    <dbReference type="NCBI Taxonomy" id="3827"/>
    <lineage>
        <taxon>Eukaryota</taxon>
        <taxon>Viridiplantae</taxon>
        <taxon>Streptophyta</taxon>
        <taxon>Embryophyta</taxon>
        <taxon>Tracheophyta</taxon>
        <taxon>Spermatophyta</taxon>
        <taxon>Magnoliopsida</taxon>
        <taxon>eudicotyledons</taxon>
        <taxon>Gunneridae</taxon>
        <taxon>Pentapetalae</taxon>
        <taxon>rosids</taxon>
        <taxon>fabids</taxon>
        <taxon>Fabales</taxon>
        <taxon>Fabaceae</taxon>
        <taxon>Papilionoideae</taxon>
        <taxon>50 kb inversion clade</taxon>
        <taxon>NPAAA clade</taxon>
        <taxon>Hologalegina</taxon>
        <taxon>IRL clade</taxon>
        <taxon>Cicereae</taxon>
        <taxon>Cicer</taxon>
    </lineage>
</organism>
<comment type="similarity">
    <text evidence="3 12">Belongs to the peptidase S8 family.</text>
</comment>
<evidence type="ECO:0000256" key="1">
    <source>
        <dbReference type="ARBA" id="ARBA00002076"/>
    </source>
</evidence>
<dbReference type="PRINTS" id="PR00723">
    <property type="entry name" value="SUBTILISIN"/>
</dbReference>
<dbReference type="Pfam" id="PF00082">
    <property type="entry name" value="Peptidase_S8"/>
    <property type="match status" value="1"/>
</dbReference>
<dbReference type="Pfam" id="PF02225">
    <property type="entry name" value="PA"/>
    <property type="match status" value="1"/>
</dbReference>
<protein>
    <submittedName>
        <fullName evidence="19">Subtilisin-like protease SBT1.7</fullName>
    </submittedName>
</protein>
<dbReference type="InterPro" id="IPR010259">
    <property type="entry name" value="S8pro/Inhibitor_I9"/>
</dbReference>
<dbReference type="Gene3D" id="3.30.70.80">
    <property type="entry name" value="Peptidase S8 propeptide/proteinase inhibitor I9"/>
    <property type="match status" value="1"/>
</dbReference>
<evidence type="ECO:0000256" key="3">
    <source>
        <dbReference type="ARBA" id="ARBA00011073"/>
    </source>
</evidence>
<dbReference type="SUPFAM" id="SSF52025">
    <property type="entry name" value="PA domain"/>
    <property type="match status" value="1"/>
</dbReference>
<evidence type="ECO:0000256" key="2">
    <source>
        <dbReference type="ARBA" id="ARBA00004271"/>
    </source>
</evidence>
<dbReference type="Gene3D" id="3.40.50.200">
    <property type="entry name" value="Peptidase S8/S53 domain"/>
    <property type="match status" value="1"/>
</dbReference>
<dbReference type="FunFam" id="3.50.30.30:FF:000005">
    <property type="entry name" value="subtilisin-like protease SBT1.5"/>
    <property type="match status" value="1"/>
</dbReference>
<proteinExistence type="inferred from homology"/>
<dbReference type="CDD" id="cd02120">
    <property type="entry name" value="PA_subtilisin_like"/>
    <property type="match status" value="1"/>
</dbReference>
<feature type="active site" description="Charge relay system" evidence="11 12">
    <location>
        <position position="223"/>
    </location>
</feature>
<feature type="active site" description="Charge relay system" evidence="11 12">
    <location>
        <position position="150"/>
    </location>
</feature>
<reference evidence="18" key="1">
    <citation type="journal article" date="2013" name="Nat. Biotechnol.">
        <title>Draft genome sequence of chickpea (Cicer arietinum) provides a resource for trait improvement.</title>
        <authorList>
            <person name="Varshney R.K."/>
            <person name="Song C."/>
            <person name="Saxena R.K."/>
            <person name="Azam S."/>
            <person name="Yu S."/>
            <person name="Sharpe A.G."/>
            <person name="Cannon S."/>
            <person name="Baek J."/>
            <person name="Rosen B.D."/>
            <person name="Tar'an B."/>
            <person name="Millan T."/>
            <person name="Zhang X."/>
            <person name="Ramsay L.D."/>
            <person name="Iwata A."/>
            <person name="Wang Y."/>
            <person name="Nelson W."/>
            <person name="Farmer A.D."/>
            <person name="Gaur P.M."/>
            <person name="Soderlund C."/>
            <person name="Penmetsa R.V."/>
            <person name="Xu C."/>
            <person name="Bharti A.K."/>
            <person name="He W."/>
            <person name="Winter P."/>
            <person name="Zhao S."/>
            <person name="Hane J.K."/>
            <person name="Carrasquilla-Garcia N."/>
            <person name="Condie J.A."/>
            <person name="Upadhyaya H.D."/>
            <person name="Luo M.C."/>
            <person name="Thudi M."/>
            <person name="Gowda C.L."/>
            <person name="Singh N.P."/>
            <person name="Lichtenzveig J."/>
            <person name="Gali K.K."/>
            <person name="Rubio J."/>
            <person name="Nadarajan N."/>
            <person name="Dolezel J."/>
            <person name="Bansal K.C."/>
            <person name="Xu X."/>
            <person name="Edwards D."/>
            <person name="Zhang G."/>
            <person name="Kahl G."/>
            <person name="Gil J."/>
            <person name="Singh K.B."/>
            <person name="Datta S.K."/>
            <person name="Jackson S.A."/>
            <person name="Wang J."/>
            <person name="Cook D.R."/>
        </authorList>
    </citation>
    <scope>NUCLEOTIDE SEQUENCE [LARGE SCALE GENOMIC DNA]</scope>
    <source>
        <strain evidence="18">cv. CDC Frontier</strain>
    </source>
</reference>
<keyword evidence="9 12" id="KW-0720">Serine protease</keyword>
<dbReference type="InterPro" id="IPR023828">
    <property type="entry name" value="Peptidase_S8_Ser-AS"/>
</dbReference>
<keyword evidence="6 12" id="KW-0645">Protease</keyword>
<evidence type="ECO:0000256" key="5">
    <source>
        <dbReference type="ARBA" id="ARBA00022525"/>
    </source>
</evidence>
<sequence length="777" mass="83514">MLKQIQKKPNMNMLIFKCLQMALLLVFTSRYTIAEKTQHPKRTYIIHMDKFNMPTSFNDHLQWYDSSLKSVSESAEMLYTYKHVAHGFSTRLTTQEAELLTKQPGILSVIPEVRYELHTTRTPEFLGLEKTTTLLVSYGKQSEVIVGVIDTGVWPELKSFDDTKLGPVPSSWKGECETGKNFNSSNCNKKLVGARFFAKGYEAAFGPIDETAESKSPRDDDGHGSHTSTTAAGSAVAGASLFGFASGTSKGMATQARVATYKACWLGGCFTSDIVAGIDKAIEDGVNILSMSIGGNLMDYYEDTVAMGTFAAMEHGILVSSSAGNGGPSQATLANVAPWITTVGAGTLDRDFPAYITLGNGKRYNGVSLYDGKLPPDSPLPLVYAANVSQDSSGNLCTTDSLIPSKVSGKIVICDRGGNPRVEKSLVVKLAGGIGMILANNQDYGEELVADSYLLPAGALGEKASNEVKKYVFSAPNPTAKIVFGGTELGVQPSPVVAAFSSRGPNTLTPKILKPDLIAPGVNILAGWTGKVGPTGLSVDTRHVSFNIISGTSMSCPHVSGLSALLKGAHPEWTPAAIRSALMTTSYRTYKDGQTIKDVATGTPATPFDYGAGHVDPVAALDPGLVYDASVDDYLSFLCALKYTSFQIKLVARREFTCDKRIKYRVEDLNYPSFAVPFDTASGIRGGSQKTSTVQYKRVLTNVGTPSTYKVSVSSQSPLVKIMVEPQTLSFKELYEKKGYTVTFTSHSMPSGTTSFAHLEWSDGKHKVTSPIAFSWT</sequence>
<dbReference type="GO" id="GO:0048046">
    <property type="term" value="C:apoplast"/>
    <property type="evidence" value="ECO:0007669"/>
    <property type="project" value="UniProtKB-SubCell"/>
</dbReference>
<accession>A0A1S2Y9J4</accession>
<dbReference type="PaxDb" id="3827-XP_004501532.1"/>
<dbReference type="GeneID" id="101504506"/>
<dbReference type="SUPFAM" id="SSF52743">
    <property type="entry name" value="Subtilisin-like"/>
    <property type="match status" value="1"/>
</dbReference>
<evidence type="ECO:0000256" key="4">
    <source>
        <dbReference type="ARBA" id="ARBA00022523"/>
    </source>
</evidence>
<feature type="domain" description="Peptidase S8/S53" evidence="14">
    <location>
        <begin position="142"/>
        <end position="613"/>
    </location>
</feature>
<dbReference type="InterPro" id="IPR037045">
    <property type="entry name" value="S8pro/Inhibitor_I9_sf"/>
</dbReference>
<dbReference type="PROSITE" id="PS51892">
    <property type="entry name" value="SUBTILASE"/>
    <property type="match status" value="1"/>
</dbReference>
<feature type="domain" description="PA" evidence="15">
    <location>
        <begin position="381"/>
        <end position="465"/>
    </location>
</feature>
<dbReference type="Gene3D" id="3.50.30.30">
    <property type="match status" value="1"/>
</dbReference>
<reference evidence="19" key="2">
    <citation type="submission" date="2025-08" db="UniProtKB">
        <authorList>
            <consortium name="RefSeq"/>
        </authorList>
    </citation>
    <scope>IDENTIFICATION</scope>
    <source>
        <tissue evidence="19">Etiolated seedlings</tissue>
    </source>
</reference>
<evidence type="ECO:0000256" key="10">
    <source>
        <dbReference type="ARBA" id="ARBA00023180"/>
    </source>
</evidence>
<dbReference type="Pfam" id="PF17766">
    <property type="entry name" value="fn3_6"/>
    <property type="match status" value="1"/>
</dbReference>
<name>A0A1S2Y9J4_CICAR</name>
<comment type="subcellular location">
    <subcellularLocation>
        <location evidence="2">Secreted</location>
        <location evidence="2">Extracellular space</location>
        <location evidence="2">Apoplast</location>
    </subcellularLocation>
</comment>
<evidence type="ECO:0000256" key="11">
    <source>
        <dbReference type="PIRSR" id="PIRSR615500-1"/>
    </source>
</evidence>
<evidence type="ECO:0000256" key="8">
    <source>
        <dbReference type="ARBA" id="ARBA00022801"/>
    </source>
</evidence>
<evidence type="ECO:0000259" key="16">
    <source>
        <dbReference type="Pfam" id="PF05922"/>
    </source>
</evidence>
<evidence type="ECO:0000313" key="19">
    <source>
        <dbReference type="RefSeq" id="XP_004501532.1"/>
    </source>
</evidence>
<dbReference type="InterPro" id="IPR034197">
    <property type="entry name" value="Peptidases_S8_3"/>
</dbReference>
<dbReference type="InterPro" id="IPR036852">
    <property type="entry name" value="Peptidase_S8/S53_dom_sf"/>
</dbReference>
<dbReference type="GO" id="GO:0048731">
    <property type="term" value="P:system development"/>
    <property type="evidence" value="ECO:0007669"/>
    <property type="project" value="UniProtKB-ARBA"/>
</dbReference>
<dbReference type="GO" id="GO:0009610">
    <property type="term" value="P:response to symbiotic fungus"/>
    <property type="evidence" value="ECO:0007669"/>
    <property type="project" value="UniProtKB-ARBA"/>
</dbReference>
<keyword evidence="8 12" id="KW-0378">Hydrolase</keyword>
<dbReference type="PANTHER" id="PTHR10795">
    <property type="entry name" value="PROPROTEIN CONVERTASE SUBTILISIN/KEXIN"/>
    <property type="match status" value="1"/>
</dbReference>
<keyword evidence="4" id="KW-0052">Apoplast</keyword>
<feature type="domain" description="Inhibitor I9" evidence="16">
    <location>
        <begin position="43"/>
        <end position="118"/>
    </location>
</feature>
<dbReference type="InterPro" id="IPR046450">
    <property type="entry name" value="PA_dom_sf"/>
</dbReference>
<dbReference type="OrthoDB" id="206201at2759"/>
<keyword evidence="7" id="KW-0732">Signal</keyword>
<comment type="function">
    <text evidence="1">Required for arbuscular mycorrhiza (AM) development during AM symbiosis with AM fungi (e.g. Glomeromycota intraradices).</text>
</comment>
<keyword evidence="18" id="KW-1185">Reference proteome</keyword>
<gene>
    <name evidence="19" type="primary">LOC101504506</name>
</gene>
<keyword evidence="10" id="KW-0325">Glycoprotein</keyword>
<dbReference type="GO" id="GO:0004252">
    <property type="term" value="F:serine-type endopeptidase activity"/>
    <property type="evidence" value="ECO:0007669"/>
    <property type="project" value="UniProtKB-UniRule"/>
</dbReference>
<evidence type="ECO:0000259" key="17">
    <source>
        <dbReference type="Pfam" id="PF17766"/>
    </source>
</evidence>
<feature type="active site" description="Charge relay system" evidence="11 12">
    <location>
        <position position="553"/>
    </location>
</feature>
<dbReference type="AlphaFoldDB" id="A0A1S2Y9J4"/>
<dbReference type="Pfam" id="PF05922">
    <property type="entry name" value="Inhibitor_I9"/>
    <property type="match status" value="1"/>
</dbReference>
<dbReference type="PROSITE" id="PS00138">
    <property type="entry name" value="SUBTILASE_SER"/>
    <property type="match status" value="1"/>
</dbReference>
<feature type="region of interest" description="Disordered" evidence="13">
    <location>
        <begin position="208"/>
        <end position="230"/>
    </location>
</feature>
<feature type="domain" description="Subtilisin-like protease fibronectin type-III" evidence="17">
    <location>
        <begin position="668"/>
        <end position="773"/>
    </location>
</feature>
<dbReference type="GO" id="GO:0006508">
    <property type="term" value="P:proteolysis"/>
    <property type="evidence" value="ECO:0007669"/>
    <property type="project" value="UniProtKB-KW"/>
</dbReference>
<dbReference type="InterPro" id="IPR045051">
    <property type="entry name" value="SBT"/>
</dbReference>
<dbReference type="GO" id="GO:0009609">
    <property type="term" value="P:response to symbiotic bacterium"/>
    <property type="evidence" value="ECO:0007669"/>
    <property type="project" value="UniProtKB-ARBA"/>
</dbReference>
<evidence type="ECO:0000259" key="15">
    <source>
        <dbReference type="Pfam" id="PF02225"/>
    </source>
</evidence>
<dbReference type="eggNOG" id="ENOG502QSVG">
    <property type="taxonomic scope" value="Eukaryota"/>
</dbReference>
<dbReference type="FunFam" id="3.30.70.80:FF:000003">
    <property type="entry name" value="Subtilisin-like protease SBT1.9"/>
    <property type="match status" value="1"/>
</dbReference>
<dbReference type="FunFam" id="3.40.50.200:FF:000006">
    <property type="entry name" value="Subtilisin-like protease SBT1.5"/>
    <property type="match status" value="1"/>
</dbReference>
<evidence type="ECO:0000256" key="6">
    <source>
        <dbReference type="ARBA" id="ARBA00022670"/>
    </source>
</evidence>
<keyword evidence="5" id="KW-0964">Secreted</keyword>
<evidence type="ECO:0000256" key="12">
    <source>
        <dbReference type="PROSITE-ProRule" id="PRU01240"/>
    </source>
</evidence>
<dbReference type="InterPro" id="IPR000209">
    <property type="entry name" value="Peptidase_S8/S53_dom"/>
</dbReference>
<dbReference type="InterPro" id="IPR003137">
    <property type="entry name" value="PA_domain"/>
</dbReference>